<evidence type="ECO:0000256" key="8">
    <source>
        <dbReference type="HAMAP-Rule" id="MF_00158"/>
    </source>
</evidence>
<feature type="active site" description="Proton donor" evidence="8">
    <location>
        <position position="36"/>
    </location>
</feature>
<comment type="function">
    <text evidence="8">Catalyzes the condensation of pantoate with beta-alanine in an ATP-dependent reaction via a pantoyl-adenylate intermediate.</text>
</comment>
<feature type="binding site" evidence="8">
    <location>
        <position position="176"/>
    </location>
    <ligand>
        <name>ATP</name>
        <dbReference type="ChEBI" id="CHEBI:30616"/>
    </ligand>
</feature>
<feature type="binding site" evidence="8">
    <location>
        <begin position="184"/>
        <end position="187"/>
    </location>
    <ligand>
        <name>ATP</name>
        <dbReference type="ChEBI" id="CHEBI:30616"/>
    </ligand>
</feature>
<comment type="miscellaneous">
    <text evidence="8">The reaction proceeds by a bi uni uni bi ping pong mechanism.</text>
</comment>
<evidence type="ECO:0000256" key="4">
    <source>
        <dbReference type="ARBA" id="ARBA00022655"/>
    </source>
</evidence>
<dbReference type="PANTHER" id="PTHR21299:SF1">
    <property type="entry name" value="PANTOATE--BETA-ALANINE LIGASE"/>
    <property type="match status" value="1"/>
</dbReference>
<dbReference type="EMBL" id="LR134523">
    <property type="protein sequence ID" value="VEJ34737.1"/>
    <property type="molecule type" value="Genomic_DNA"/>
</dbReference>
<dbReference type="InterPro" id="IPR003721">
    <property type="entry name" value="Pantoate_ligase"/>
</dbReference>
<dbReference type="InterPro" id="IPR014729">
    <property type="entry name" value="Rossmann-like_a/b/a_fold"/>
</dbReference>
<comment type="pathway">
    <text evidence="1 8">Cofactor biosynthesis; (R)-pantothenate biosynthesis; (R)-pantothenate from (R)-pantoate and beta-alanine: step 1/1.</text>
</comment>
<comment type="catalytic activity">
    <reaction evidence="7 8">
        <text>(R)-pantoate + beta-alanine + ATP = (R)-pantothenate + AMP + diphosphate + H(+)</text>
        <dbReference type="Rhea" id="RHEA:10912"/>
        <dbReference type="ChEBI" id="CHEBI:15378"/>
        <dbReference type="ChEBI" id="CHEBI:15980"/>
        <dbReference type="ChEBI" id="CHEBI:29032"/>
        <dbReference type="ChEBI" id="CHEBI:30616"/>
        <dbReference type="ChEBI" id="CHEBI:33019"/>
        <dbReference type="ChEBI" id="CHEBI:57966"/>
        <dbReference type="ChEBI" id="CHEBI:456215"/>
        <dbReference type="EC" id="6.3.2.1"/>
    </reaction>
</comment>
<dbReference type="InterPro" id="IPR004821">
    <property type="entry name" value="Cyt_trans-like"/>
</dbReference>
<dbReference type="PANTHER" id="PTHR21299">
    <property type="entry name" value="CYTIDYLATE KINASE/PANTOATE-BETA-ALANINE LIGASE"/>
    <property type="match status" value="1"/>
</dbReference>
<proteinExistence type="inferred from homology"/>
<dbReference type="SUPFAM" id="SSF52374">
    <property type="entry name" value="Nucleotidylyl transferase"/>
    <property type="match status" value="1"/>
</dbReference>
<feature type="binding site" evidence="8">
    <location>
        <begin position="147"/>
        <end position="150"/>
    </location>
    <ligand>
        <name>ATP</name>
        <dbReference type="ChEBI" id="CHEBI:30616"/>
    </ligand>
</feature>
<keyword evidence="10" id="KW-1185">Reference proteome</keyword>
<comment type="subcellular location">
    <subcellularLocation>
        <location evidence="8">Cytoplasm</location>
    </subcellularLocation>
</comment>
<dbReference type="Pfam" id="PF02569">
    <property type="entry name" value="Pantoate_ligase"/>
    <property type="match status" value="1"/>
</dbReference>
<dbReference type="NCBIfam" id="TIGR00125">
    <property type="entry name" value="cyt_tran_rel"/>
    <property type="match status" value="1"/>
</dbReference>
<dbReference type="AlphaFoldDB" id="A0A3S4YNM6"/>
<dbReference type="OrthoDB" id="9773087at2"/>
<keyword evidence="8" id="KW-0963">Cytoplasm</keyword>
<feature type="binding site" evidence="8">
    <location>
        <begin position="29"/>
        <end position="36"/>
    </location>
    <ligand>
        <name>ATP</name>
        <dbReference type="ChEBI" id="CHEBI:30616"/>
    </ligand>
</feature>
<comment type="subunit">
    <text evidence="8">Homodimer.</text>
</comment>
<dbReference type="InterPro" id="IPR042176">
    <property type="entry name" value="Pantoate_ligase_C"/>
</dbReference>
<dbReference type="UniPathway" id="UPA00028">
    <property type="reaction ID" value="UER00005"/>
</dbReference>
<keyword evidence="5 8" id="KW-0547">Nucleotide-binding</keyword>
<feature type="binding site" evidence="8">
    <location>
        <position position="60"/>
    </location>
    <ligand>
        <name>beta-alanine</name>
        <dbReference type="ChEBI" id="CHEBI:57966"/>
    </ligand>
</feature>
<accession>A0A3S4YNM6</accession>
<reference evidence="9 10" key="1">
    <citation type="submission" date="2018-12" db="EMBL/GenBank/DDBJ databases">
        <authorList>
            <consortium name="Pathogen Informatics"/>
        </authorList>
    </citation>
    <scope>NUCLEOTIDE SEQUENCE [LARGE SCALE GENOMIC DNA]</scope>
    <source>
        <strain evidence="9 10">NCTC13079</strain>
    </source>
</reference>
<dbReference type="KEGG" id="piv:NCTC13079_00296"/>
<comment type="similarity">
    <text evidence="2 8">Belongs to the pantothenate synthetase family.</text>
</comment>
<protein>
    <recommendedName>
        <fullName evidence="8">Pantothenate synthetase</fullName>
        <shortName evidence="8">PS</shortName>
        <ecNumber evidence="8">6.3.2.1</ecNumber>
    </recommendedName>
    <alternativeName>
        <fullName evidence="8">Pantoate--beta-alanine ligase</fullName>
    </alternativeName>
    <alternativeName>
        <fullName evidence="8">Pantoate-activating enzyme</fullName>
    </alternativeName>
</protein>
<gene>
    <name evidence="8 9" type="primary">panC</name>
    <name evidence="9" type="ORF">NCTC13079_00296</name>
</gene>
<dbReference type="GO" id="GO:0015940">
    <property type="term" value="P:pantothenate biosynthetic process"/>
    <property type="evidence" value="ECO:0007669"/>
    <property type="project" value="UniProtKB-UniRule"/>
</dbReference>
<evidence type="ECO:0000256" key="7">
    <source>
        <dbReference type="ARBA" id="ARBA00048258"/>
    </source>
</evidence>
<dbReference type="GO" id="GO:0005829">
    <property type="term" value="C:cytosol"/>
    <property type="evidence" value="ECO:0007669"/>
    <property type="project" value="TreeGrafter"/>
</dbReference>
<feature type="binding site" evidence="8">
    <location>
        <position position="153"/>
    </location>
    <ligand>
        <name>(R)-pantoate</name>
        <dbReference type="ChEBI" id="CHEBI:15980"/>
    </ligand>
</feature>
<evidence type="ECO:0000256" key="3">
    <source>
        <dbReference type="ARBA" id="ARBA00022598"/>
    </source>
</evidence>
<evidence type="ECO:0000256" key="1">
    <source>
        <dbReference type="ARBA" id="ARBA00004990"/>
    </source>
</evidence>
<organism evidence="9 10">
    <name type="scientific">Aedoeadaptatus ivorii</name>
    <dbReference type="NCBI Taxonomy" id="54006"/>
    <lineage>
        <taxon>Bacteria</taxon>
        <taxon>Bacillati</taxon>
        <taxon>Bacillota</taxon>
        <taxon>Tissierellia</taxon>
        <taxon>Tissierellales</taxon>
        <taxon>Peptoniphilaceae</taxon>
        <taxon>Aedoeadaptatus</taxon>
    </lineage>
</organism>
<evidence type="ECO:0000313" key="9">
    <source>
        <dbReference type="EMBL" id="VEJ34737.1"/>
    </source>
</evidence>
<dbReference type="HAMAP" id="MF_00158">
    <property type="entry name" value="PanC"/>
    <property type="match status" value="1"/>
</dbReference>
<name>A0A3S4YNM6_9FIRM</name>
<dbReference type="Gene3D" id="3.30.1300.10">
    <property type="entry name" value="Pantoate-beta-alanine ligase, C-terminal domain"/>
    <property type="match status" value="1"/>
</dbReference>
<dbReference type="RefSeq" id="WP_126464762.1">
    <property type="nucleotide sequence ID" value="NZ_JAUSWF010000002.1"/>
</dbReference>
<evidence type="ECO:0000256" key="2">
    <source>
        <dbReference type="ARBA" id="ARBA00009256"/>
    </source>
</evidence>
<dbReference type="GO" id="GO:0005524">
    <property type="term" value="F:ATP binding"/>
    <property type="evidence" value="ECO:0007669"/>
    <property type="project" value="UniProtKB-KW"/>
</dbReference>
<dbReference type="Proteomes" id="UP000269544">
    <property type="component" value="Chromosome"/>
</dbReference>
<dbReference type="CDD" id="cd00560">
    <property type="entry name" value="PanC"/>
    <property type="match status" value="1"/>
</dbReference>
<keyword evidence="3 8" id="KW-0436">Ligase</keyword>
<evidence type="ECO:0000313" key="10">
    <source>
        <dbReference type="Proteomes" id="UP000269544"/>
    </source>
</evidence>
<sequence>MEIIRSLEEMKRIAAGVSADKSLGMVPTMGALHEGHGSLIKKCRAENDTVVVSVFVNPIQFGPGEDYEAYPRDLEADAAFCESLGVDYLFHPDESEMYPAHFGFRVVPSASMIRILCGITRPDHFQGVATVLTKFFSLIRPDRAYFGQKDVQQLAIVEAMVSDLNLGTTIVPCPIIREADGLAKSSRNSYLSAEERDAATVLSRSIRMALDAKKAGERNVEALKKIVVEEIEKEPFAKIDYVEILRFPHFERDETVGEDSFIAMAVYIGNTRLIDNAFFSEA</sequence>
<feature type="binding site" evidence="8">
    <location>
        <position position="60"/>
    </location>
    <ligand>
        <name>(R)-pantoate</name>
        <dbReference type="ChEBI" id="CHEBI:15980"/>
    </ligand>
</feature>
<dbReference type="Gene3D" id="3.40.50.620">
    <property type="entry name" value="HUPs"/>
    <property type="match status" value="1"/>
</dbReference>
<dbReference type="EC" id="6.3.2.1" evidence="8"/>
<evidence type="ECO:0000256" key="5">
    <source>
        <dbReference type="ARBA" id="ARBA00022741"/>
    </source>
</evidence>
<keyword evidence="4 8" id="KW-0566">Pantothenate biosynthesis</keyword>
<evidence type="ECO:0000256" key="6">
    <source>
        <dbReference type="ARBA" id="ARBA00022840"/>
    </source>
</evidence>
<dbReference type="NCBIfam" id="TIGR00018">
    <property type="entry name" value="panC"/>
    <property type="match status" value="1"/>
</dbReference>
<dbReference type="GO" id="GO:0004592">
    <property type="term" value="F:pantoate-beta-alanine ligase activity"/>
    <property type="evidence" value="ECO:0007669"/>
    <property type="project" value="UniProtKB-UniRule"/>
</dbReference>
<keyword evidence="6 8" id="KW-0067">ATP-binding</keyword>